<evidence type="ECO:0000313" key="2">
    <source>
        <dbReference type="Proteomes" id="UP000286402"/>
    </source>
</evidence>
<protein>
    <recommendedName>
        <fullName evidence="3">Type II secretion system protein GspC N-terminal domain-containing protein</fullName>
    </recommendedName>
</protein>
<dbReference type="AlphaFoldDB" id="A0A420FB60"/>
<sequence length="168" mass="18800">MKNKAMTYILLSLVVGLWGYIIYKIFAAVSDDDQGPRQAHKNFVQNVSDLSFYNQKKTTALLLNYPDPMLKNVVADTVPSAPVTPAVNNYVAPPVQSYQPEPQIDVRYIGFIENLNDKKPTAIVAIMDKQYMMNVGDEQHGVKLTAINQGQITIKAHGKNKTIFKNDN</sequence>
<evidence type="ECO:0000313" key="1">
    <source>
        <dbReference type="EMBL" id="RKF30159.1"/>
    </source>
</evidence>
<keyword evidence="2" id="KW-1185">Reference proteome</keyword>
<dbReference type="Proteomes" id="UP000286402">
    <property type="component" value="Unassembled WGS sequence"/>
</dbReference>
<accession>A0A420FB60</accession>
<proteinExistence type="predicted"/>
<organism evidence="1 2">
    <name type="scientific">Sphingobacterium siyangense</name>
    <dbReference type="NCBI Taxonomy" id="459529"/>
    <lineage>
        <taxon>Bacteria</taxon>
        <taxon>Pseudomonadati</taxon>
        <taxon>Bacteroidota</taxon>
        <taxon>Sphingobacteriia</taxon>
        <taxon>Sphingobacteriales</taxon>
        <taxon>Sphingobacteriaceae</taxon>
        <taxon>Sphingobacterium</taxon>
    </lineage>
</organism>
<evidence type="ECO:0008006" key="3">
    <source>
        <dbReference type="Google" id="ProtNLM"/>
    </source>
</evidence>
<gene>
    <name evidence="1" type="ORF">BCY89_20380</name>
</gene>
<name>A0A420FB60_9SPHI</name>
<dbReference type="RefSeq" id="WP_120336686.1">
    <property type="nucleotide sequence ID" value="NZ_MCAQ01000030.1"/>
</dbReference>
<reference evidence="1 2" key="1">
    <citation type="submission" date="2016-07" db="EMBL/GenBank/DDBJ databases">
        <title>Genome analysis of Sphingobacterium siyangense T12B17.</title>
        <authorList>
            <person name="Xu D."/>
            <person name="Su Y."/>
            <person name="Zheng S."/>
        </authorList>
    </citation>
    <scope>NUCLEOTIDE SEQUENCE [LARGE SCALE GENOMIC DNA]</scope>
    <source>
        <strain evidence="1 2">T12B17</strain>
    </source>
</reference>
<dbReference type="EMBL" id="MCAQ01000030">
    <property type="protein sequence ID" value="RKF30159.1"/>
    <property type="molecule type" value="Genomic_DNA"/>
</dbReference>
<comment type="caution">
    <text evidence="1">The sequence shown here is derived from an EMBL/GenBank/DDBJ whole genome shotgun (WGS) entry which is preliminary data.</text>
</comment>